<keyword evidence="14" id="KW-1185">Reference proteome</keyword>
<accession>A0A432ZR20</accession>
<comment type="subcellular location">
    <subcellularLocation>
        <location evidence="1">Cell outer membrane</location>
        <topology evidence="1">Multi-pass membrane protein</topology>
    </subcellularLocation>
</comment>
<dbReference type="EMBL" id="PIQH01000005">
    <property type="protein sequence ID" value="RUO80375.1"/>
    <property type="molecule type" value="Genomic_DNA"/>
</dbReference>
<dbReference type="Gene3D" id="2.40.170.20">
    <property type="entry name" value="TonB-dependent receptor, beta-barrel domain"/>
    <property type="match status" value="1"/>
</dbReference>
<evidence type="ECO:0000256" key="5">
    <source>
        <dbReference type="ARBA" id="ARBA00022692"/>
    </source>
</evidence>
<keyword evidence="6" id="KW-0732">Signal</keyword>
<keyword evidence="10" id="KW-0472">Membrane</keyword>
<dbReference type="InterPro" id="IPR000531">
    <property type="entry name" value="Beta-barrel_TonB"/>
</dbReference>
<evidence type="ECO:0000256" key="8">
    <source>
        <dbReference type="ARBA" id="ARBA00023065"/>
    </source>
</evidence>
<evidence type="ECO:0000256" key="7">
    <source>
        <dbReference type="ARBA" id="ARBA00023004"/>
    </source>
</evidence>
<feature type="domain" description="TonB-dependent receptor-like beta-barrel" evidence="12">
    <location>
        <begin position="255"/>
        <end position="733"/>
    </location>
</feature>
<reference evidence="13 14" key="1">
    <citation type="journal article" date="2011" name="Front. Microbiol.">
        <title>Genomic signatures of strain selection and enhancement in Bacillus atrophaeus var. globigii, a historical biowarfare simulant.</title>
        <authorList>
            <person name="Gibbons H.S."/>
            <person name="Broomall S.M."/>
            <person name="McNew L.A."/>
            <person name="Daligault H."/>
            <person name="Chapman C."/>
            <person name="Bruce D."/>
            <person name="Karavis M."/>
            <person name="Krepps M."/>
            <person name="McGregor P.A."/>
            <person name="Hong C."/>
            <person name="Park K.H."/>
            <person name="Akmal A."/>
            <person name="Feldman A."/>
            <person name="Lin J.S."/>
            <person name="Chang W.E."/>
            <person name="Higgs B.W."/>
            <person name="Demirev P."/>
            <person name="Lindquist J."/>
            <person name="Liem A."/>
            <person name="Fochler E."/>
            <person name="Read T.D."/>
            <person name="Tapia R."/>
            <person name="Johnson S."/>
            <person name="Bishop-Lilly K.A."/>
            <person name="Detter C."/>
            <person name="Han C."/>
            <person name="Sozhamannan S."/>
            <person name="Rosenzweig C.N."/>
            <person name="Skowronski E.W."/>
        </authorList>
    </citation>
    <scope>NUCLEOTIDE SEQUENCE [LARGE SCALE GENOMIC DNA]</scope>
    <source>
        <strain evidence="13 14">CC-PW-9</strain>
    </source>
</reference>
<dbReference type="InterPro" id="IPR010917">
    <property type="entry name" value="TonB_rcpt_CS"/>
</dbReference>
<dbReference type="AlphaFoldDB" id="A0A432ZR20"/>
<evidence type="ECO:0000313" key="14">
    <source>
        <dbReference type="Proteomes" id="UP000287996"/>
    </source>
</evidence>
<evidence type="ECO:0000256" key="10">
    <source>
        <dbReference type="ARBA" id="ARBA00023136"/>
    </source>
</evidence>
<dbReference type="Pfam" id="PF00593">
    <property type="entry name" value="TonB_dep_Rec_b-barrel"/>
    <property type="match status" value="1"/>
</dbReference>
<keyword evidence="5" id="KW-0812">Transmembrane</keyword>
<comment type="caution">
    <text evidence="13">The sequence shown here is derived from an EMBL/GenBank/DDBJ whole genome shotgun (WGS) entry which is preliminary data.</text>
</comment>
<dbReference type="InterPro" id="IPR039426">
    <property type="entry name" value="TonB-dep_rcpt-like"/>
</dbReference>
<keyword evidence="4" id="KW-0410">Iron transport</keyword>
<evidence type="ECO:0000256" key="4">
    <source>
        <dbReference type="ARBA" id="ARBA00022496"/>
    </source>
</evidence>
<evidence type="ECO:0000256" key="6">
    <source>
        <dbReference type="ARBA" id="ARBA00022729"/>
    </source>
</evidence>
<gene>
    <name evidence="13" type="ORF">CWI84_06235</name>
</gene>
<evidence type="ECO:0000256" key="1">
    <source>
        <dbReference type="ARBA" id="ARBA00004571"/>
    </source>
</evidence>
<dbReference type="OrthoDB" id="127311at2"/>
<dbReference type="InterPro" id="IPR036942">
    <property type="entry name" value="Beta-barrel_TonB_sf"/>
</dbReference>
<keyword evidence="11" id="KW-0998">Cell outer membrane</keyword>
<keyword evidence="2" id="KW-0813">Transport</keyword>
<dbReference type="InterPro" id="IPR037066">
    <property type="entry name" value="Plug_dom_sf"/>
</dbReference>
<keyword evidence="9" id="KW-0798">TonB box</keyword>
<dbReference type="Proteomes" id="UP000287996">
    <property type="component" value="Unassembled WGS sequence"/>
</dbReference>
<keyword evidence="3" id="KW-1134">Transmembrane beta strand</keyword>
<keyword evidence="7" id="KW-0408">Iron</keyword>
<organism evidence="13 14">
    <name type="scientific">Idiomarina tyrosinivorans</name>
    <dbReference type="NCBI Taxonomy" id="1445662"/>
    <lineage>
        <taxon>Bacteria</taxon>
        <taxon>Pseudomonadati</taxon>
        <taxon>Pseudomonadota</taxon>
        <taxon>Gammaproteobacteria</taxon>
        <taxon>Alteromonadales</taxon>
        <taxon>Idiomarinaceae</taxon>
        <taxon>Idiomarina</taxon>
    </lineage>
</organism>
<evidence type="ECO:0000256" key="3">
    <source>
        <dbReference type="ARBA" id="ARBA00022452"/>
    </source>
</evidence>
<evidence type="ECO:0000313" key="13">
    <source>
        <dbReference type="EMBL" id="RUO80375.1"/>
    </source>
</evidence>
<sequence length="769" mass="85307">MFATSPLVYAQQAEQQSQDVDEVIEVVGDPSQQPVAAPDEQNVKGLFGNSQSIVDIPRAVTALDEAILRQAKINDLHDLKRVTGNAYGASGFGTPSLPTFRGMLGEIFEAGMRRQAGNNGLGFPLSFNAFGQIDVVKGAPPVMLGTTQRVGGFVNLHPKEPSLDNSFGHLTLNVGEWQKRRVQWDYSTPIDSKQALRVSLEALDQDSFYDYAGQQSQDLLLAYKRQPDANSEWNLALEYYNVEWTDNAGINRPTQALIDDGLYITGQGVQPNGSTVPGPGAVISPTGQVKIDRSTVLTDPKDINEGETLLLHSTYETQWNSHVDFINRTYYQYLTREGINQNSFVEIIDGAHTLENRSEWHIDTGSVIGVNVRYNDVLGYSQFTTEADLPSDLTGTLQQRRIPLTAEQKARLVQLRSGLYVSPGGQYDVNNDGVGDYSLSDTTDSISWQAGLFGQHKWDISERFWITLGGRLDYYWVKAQDPLPPQGVKAAEDTYSDWLSAYSGAVFYRPIPALTFYTSAYKNDSTSNSMAGGNVLNADNMIDPQNFKTENSLYEVGMKYAPDGSHWYVDAVLFDQTRSLRNRDGSNSGIASQGAELQLSYNNESLWWRSAASYNDVHYDNSAASQDVRQVADAFDNSRPDIIAGTGVGAPSFTSFPASNNRVQGIPRWQLSSALGYQLGEHWSIGGNAIYTDSYPLDFLQTVMIRDQINLNAFVAYRFMGNNAEVRLDVFNVTDEENWSPVFEGGYFGSTLVFPELPRRAELSVTYRF</sequence>
<evidence type="ECO:0000256" key="11">
    <source>
        <dbReference type="ARBA" id="ARBA00023237"/>
    </source>
</evidence>
<keyword evidence="8" id="KW-0406">Ion transport</keyword>
<dbReference type="Gene3D" id="2.170.130.10">
    <property type="entry name" value="TonB-dependent receptor, plug domain"/>
    <property type="match status" value="1"/>
</dbReference>
<proteinExistence type="predicted"/>
<dbReference type="PANTHER" id="PTHR32552:SF68">
    <property type="entry name" value="FERRICHROME OUTER MEMBRANE TRANSPORTER_PHAGE RECEPTOR"/>
    <property type="match status" value="1"/>
</dbReference>
<dbReference type="PROSITE" id="PS01156">
    <property type="entry name" value="TONB_DEPENDENT_REC_2"/>
    <property type="match status" value="1"/>
</dbReference>
<dbReference type="SUPFAM" id="SSF56935">
    <property type="entry name" value="Porins"/>
    <property type="match status" value="1"/>
</dbReference>
<evidence type="ECO:0000256" key="2">
    <source>
        <dbReference type="ARBA" id="ARBA00022448"/>
    </source>
</evidence>
<dbReference type="PANTHER" id="PTHR32552">
    <property type="entry name" value="FERRICHROME IRON RECEPTOR-RELATED"/>
    <property type="match status" value="1"/>
</dbReference>
<dbReference type="GO" id="GO:0009279">
    <property type="term" value="C:cell outer membrane"/>
    <property type="evidence" value="ECO:0007669"/>
    <property type="project" value="UniProtKB-SubCell"/>
</dbReference>
<evidence type="ECO:0000256" key="9">
    <source>
        <dbReference type="ARBA" id="ARBA00023077"/>
    </source>
</evidence>
<keyword evidence="13" id="KW-0675">Receptor</keyword>
<dbReference type="GO" id="GO:0015344">
    <property type="term" value="F:siderophore uptake transmembrane transporter activity"/>
    <property type="evidence" value="ECO:0007669"/>
    <property type="project" value="TreeGrafter"/>
</dbReference>
<evidence type="ECO:0000259" key="12">
    <source>
        <dbReference type="Pfam" id="PF00593"/>
    </source>
</evidence>
<protein>
    <submittedName>
        <fullName evidence="13">TonB-dependent receptor</fullName>
    </submittedName>
</protein>
<name>A0A432ZR20_9GAMM</name>